<organism evidence="2 3">
    <name type="scientific">Actinomyces howellii</name>
    <dbReference type="NCBI Taxonomy" id="52771"/>
    <lineage>
        <taxon>Bacteria</taxon>
        <taxon>Bacillati</taxon>
        <taxon>Actinomycetota</taxon>
        <taxon>Actinomycetes</taxon>
        <taxon>Actinomycetales</taxon>
        <taxon>Actinomycetaceae</taxon>
        <taxon>Actinomyces</taxon>
    </lineage>
</organism>
<evidence type="ECO:0000313" key="2">
    <source>
        <dbReference type="EMBL" id="VEG27716.1"/>
    </source>
</evidence>
<gene>
    <name evidence="2" type="ORF">NCTC11636_01132</name>
</gene>
<feature type="domain" description="Thiopeptide-type bacteriocin biosynthesis" evidence="1">
    <location>
        <begin position="11"/>
        <end position="299"/>
    </location>
</feature>
<dbReference type="KEGG" id="ahw:NCTC11636_01132"/>
<evidence type="ECO:0000313" key="3">
    <source>
        <dbReference type="Proteomes" id="UP000266895"/>
    </source>
</evidence>
<evidence type="ECO:0000259" key="1">
    <source>
        <dbReference type="Pfam" id="PF14028"/>
    </source>
</evidence>
<dbReference type="RefSeq" id="WP_126382270.1">
    <property type="nucleotide sequence ID" value="NZ_LR134350.1"/>
</dbReference>
<protein>
    <submittedName>
        <fullName evidence="2">Thiopeptide-type bacteriocin biosynthesis domain</fullName>
    </submittedName>
</protein>
<sequence>MYSANESETTWLSVHLRCDSNIDEFLTDMLFPLVDRVEHSHFLERYFYLRHWMAGSHVRLRLKMPPSDHEDVLDLILGRTTTWLSERRQQVNPYAEQWYEYNAPELAMREHQTEVPKWREHGSVWNEQYVPEVQKYGSGDTLAAFEKQFCASTELARAVLDRTHVREQLLSFASMIIYVTWANLGLRMGPPHQEYSILVRRWEPLRQTDPSWPVYRSKVDPCEFANRMNNRTAGAAAAPESGWLSSLEELTHTLRTVPEVEQSRNQLLVNRDHCLHLFCNRLGLSLEQEASARQLAYSAVQSSVLQSY</sequence>
<dbReference type="OrthoDB" id="3607295at2"/>
<proteinExistence type="predicted"/>
<dbReference type="AlphaFoldDB" id="A0A448HG64"/>
<keyword evidence="3" id="KW-1185">Reference proteome</keyword>
<dbReference type="NCBIfam" id="TIGR03891">
    <property type="entry name" value="thiopep_ocin"/>
    <property type="match status" value="1"/>
</dbReference>
<name>A0A448HG64_9ACTO</name>
<dbReference type="InterPro" id="IPR023809">
    <property type="entry name" value="Thiopep_bacteriocin_synth_dom"/>
</dbReference>
<dbReference type="EMBL" id="LR134350">
    <property type="protein sequence ID" value="VEG27716.1"/>
    <property type="molecule type" value="Genomic_DNA"/>
</dbReference>
<dbReference type="Proteomes" id="UP000266895">
    <property type="component" value="Chromosome"/>
</dbReference>
<reference evidence="2 3" key="1">
    <citation type="submission" date="2018-12" db="EMBL/GenBank/DDBJ databases">
        <authorList>
            <consortium name="Pathogen Informatics"/>
        </authorList>
    </citation>
    <scope>NUCLEOTIDE SEQUENCE [LARGE SCALE GENOMIC DNA]</scope>
    <source>
        <strain evidence="2 3">NCTC11636</strain>
    </source>
</reference>
<accession>A0A448HG64</accession>
<dbReference type="Pfam" id="PF14028">
    <property type="entry name" value="Lant_dehydr_C"/>
    <property type="match status" value="1"/>
</dbReference>